<dbReference type="EMBL" id="WHWB01034094">
    <property type="protein sequence ID" value="KAJ7413963.1"/>
    <property type="molecule type" value="Genomic_DNA"/>
</dbReference>
<dbReference type="InterPro" id="IPR045906">
    <property type="entry name" value="ULK4"/>
</dbReference>
<organism evidence="1 2">
    <name type="scientific">Willisornis vidua</name>
    <name type="common">Xingu scale-backed antbird</name>
    <dbReference type="NCBI Taxonomy" id="1566151"/>
    <lineage>
        <taxon>Eukaryota</taxon>
        <taxon>Metazoa</taxon>
        <taxon>Chordata</taxon>
        <taxon>Craniata</taxon>
        <taxon>Vertebrata</taxon>
        <taxon>Euteleostomi</taxon>
        <taxon>Archelosauria</taxon>
        <taxon>Archosauria</taxon>
        <taxon>Dinosauria</taxon>
        <taxon>Saurischia</taxon>
        <taxon>Theropoda</taxon>
        <taxon>Coelurosauria</taxon>
        <taxon>Aves</taxon>
        <taxon>Neognathae</taxon>
        <taxon>Neoaves</taxon>
        <taxon>Telluraves</taxon>
        <taxon>Australaves</taxon>
        <taxon>Passeriformes</taxon>
        <taxon>Thamnophilidae</taxon>
        <taxon>Willisornis</taxon>
    </lineage>
</organism>
<dbReference type="PANTHER" id="PTHR46240:SF1">
    <property type="entry name" value="SERINE_THREONINE-PROTEIN KINASE ULK4"/>
    <property type="match status" value="1"/>
</dbReference>
<keyword evidence="1" id="KW-0808">Transferase</keyword>
<gene>
    <name evidence="1" type="ORF">WISP_87589</name>
</gene>
<dbReference type="SUPFAM" id="SSF48371">
    <property type="entry name" value="ARM repeat"/>
    <property type="match status" value="1"/>
</dbReference>
<keyword evidence="2" id="KW-1185">Reference proteome</keyword>
<dbReference type="PANTHER" id="PTHR46240">
    <property type="entry name" value="SER/THR PROTEIN KINASE ULK4"/>
    <property type="match status" value="1"/>
</dbReference>
<keyword evidence="1" id="KW-0418">Kinase</keyword>
<proteinExistence type="predicted"/>
<reference evidence="1" key="1">
    <citation type="submission" date="2019-10" db="EMBL/GenBank/DDBJ databases">
        <authorList>
            <person name="Soares A.E.R."/>
            <person name="Aleixo A."/>
            <person name="Schneider P."/>
            <person name="Miyaki C.Y."/>
            <person name="Schneider M.P."/>
            <person name="Mello C."/>
            <person name="Vasconcelos A.T.R."/>
        </authorList>
    </citation>
    <scope>NUCLEOTIDE SEQUENCE</scope>
    <source>
        <tissue evidence="1">Muscle</tissue>
    </source>
</reference>
<accession>A0ABQ9D7U4</accession>
<dbReference type="Proteomes" id="UP001145742">
    <property type="component" value="Unassembled WGS sequence"/>
</dbReference>
<dbReference type="InterPro" id="IPR016024">
    <property type="entry name" value="ARM-type_fold"/>
</dbReference>
<name>A0ABQ9D7U4_9PASS</name>
<dbReference type="GO" id="GO:0016301">
    <property type="term" value="F:kinase activity"/>
    <property type="evidence" value="ECO:0007669"/>
    <property type="project" value="UniProtKB-KW"/>
</dbReference>
<protein>
    <submittedName>
        <fullName evidence="1">Serine/threonine-protein kinase ULK4</fullName>
    </submittedName>
</protein>
<comment type="caution">
    <text evidence="1">The sequence shown here is derived from an EMBL/GenBank/DDBJ whole genome shotgun (WGS) entry which is preliminary data.</text>
</comment>
<evidence type="ECO:0000313" key="1">
    <source>
        <dbReference type="EMBL" id="KAJ7413963.1"/>
    </source>
</evidence>
<evidence type="ECO:0000313" key="2">
    <source>
        <dbReference type="Proteomes" id="UP001145742"/>
    </source>
</evidence>
<sequence length="175" mass="18874">MGHQDSILGNTMQTAIALLNNIVANKSTNMMLLFKEGLAHHLCSLLTAAVALCLDAGDKGSTKPASALLLSLLDILQCVLGHTAGVVRQALQLPSEDTEIFASASQCLSLLVQLYGGSSQERMSPENMDSFAEVLKSKKDTQQLKLLLRIVKRLVVTKLAFLLYRPSFVGFSLGE</sequence>